<gene>
    <name evidence="2" type="ORF">AAHA92_00377</name>
</gene>
<evidence type="ECO:0000313" key="2">
    <source>
        <dbReference type="EMBL" id="KAL1568816.1"/>
    </source>
</evidence>
<keyword evidence="1" id="KW-0472">Membrane</keyword>
<proteinExistence type="predicted"/>
<dbReference type="SUPFAM" id="SSF57850">
    <property type="entry name" value="RING/U-box"/>
    <property type="match status" value="1"/>
</dbReference>
<protein>
    <submittedName>
        <fullName evidence="2">Brassinosteroid-responsive RING protein 1-like</fullName>
    </submittedName>
</protein>
<name>A0ABD1IJC9_SALDI</name>
<evidence type="ECO:0000256" key="1">
    <source>
        <dbReference type="SAM" id="Phobius"/>
    </source>
</evidence>
<dbReference type="Proteomes" id="UP001567538">
    <property type="component" value="Unassembled WGS sequence"/>
</dbReference>
<organism evidence="2 3">
    <name type="scientific">Salvia divinorum</name>
    <name type="common">Maria pastora</name>
    <name type="synonym">Diviner's sage</name>
    <dbReference type="NCBI Taxonomy" id="28513"/>
    <lineage>
        <taxon>Eukaryota</taxon>
        <taxon>Viridiplantae</taxon>
        <taxon>Streptophyta</taxon>
        <taxon>Embryophyta</taxon>
        <taxon>Tracheophyta</taxon>
        <taxon>Spermatophyta</taxon>
        <taxon>Magnoliopsida</taxon>
        <taxon>eudicotyledons</taxon>
        <taxon>Gunneridae</taxon>
        <taxon>Pentapetalae</taxon>
        <taxon>asterids</taxon>
        <taxon>lamiids</taxon>
        <taxon>Lamiales</taxon>
        <taxon>Lamiaceae</taxon>
        <taxon>Nepetoideae</taxon>
        <taxon>Mentheae</taxon>
        <taxon>Salviinae</taxon>
        <taxon>Salvia</taxon>
        <taxon>Salvia subgen. Calosphace</taxon>
    </lineage>
</organism>
<feature type="transmembrane region" description="Helical" evidence="1">
    <location>
        <begin position="13"/>
        <end position="34"/>
    </location>
</feature>
<sequence>MGFLSYAIKVPKVITIAFFLNLISYAHHLFISALTHLGLYKQPPAEEPSESDSATNNFILILDSSSLSLVPIQVHVVTAVIKNLVPVIENLFHKECLDTWIDEGQVTCPLCRSMLLPPRVNLLRCNQFPNS</sequence>
<dbReference type="EMBL" id="JBEAFC010000001">
    <property type="protein sequence ID" value="KAL1568816.1"/>
    <property type="molecule type" value="Genomic_DNA"/>
</dbReference>
<reference evidence="2 3" key="1">
    <citation type="submission" date="2024-06" db="EMBL/GenBank/DDBJ databases">
        <title>A chromosome level genome sequence of Diviner's sage (Salvia divinorum).</title>
        <authorList>
            <person name="Ford S.A."/>
            <person name="Ro D.-K."/>
            <person name="Ness R.W."/>
            <person name="Phillips M.A."/>
        </authorList>
    </citation>
    <scope>NUCLEOTIDE SEQUENCE [LARGE SCALE GENOMIC DNA]</scope>
    <source>
        <strain evidence="2">SAF-2024a</strain>
        <tissue evidence="2">Leaf</tissue>
    </source>
</reference>
<keyword evidence="1" id="KW-1133">Transmembrane helix</keyword>
<keyword evidence="3" id="KW-1185">Reference proteome</keyword>
<dbReference type="Gene3D" id="3.30.40.10">
    <property type="entry name" value="Zinc/RING finger domain, C3HC4 (zinc finger)"/>
    <property type="match status" value="1"/>
</dbReference>
<evidence type="ECO:0000313" key="3">
    <source>
        <dbReference type="Proteomes" id="UP001567538"/>
    </source>
</evidence>
<accession>A0ABD1IJC9</accession>
<dbReference type="InterPro" id="IPR013083">
    <property type="entry name" value="Znf_RING/FYVE/PHD"/>
</dbReference>
<comment type="caution">
    <text evidence="2">The sequence shown here is derived from an EMBL/GenBank/DDBJ whole genome shotgun (WGS) entry which is preliminary data.</text>
</comment>
<dbReference type="AlphaFoldDB" id="A0ABD1IJC9"/>
<keyword evidence="1" id="KW-0812">Transmembrane</keyword>